<feature type="region of interest" description="Disordered" evidence="1">
    <location>
        <begin position="26"/>
        <end position="48"/>
    </location>
</feature>
<evidence type="ECO:0000313" key="3">
    <source>
        <dbReference type="Proteomes" id="UP000007115"/>
    </source>
</evidence>
<proteinExistence type="predicted"/>
<reference evidence="2 3" key="1">
    <citation type="journal article" date="2011" name="Genome Biol.">
        <title>Comparative genome sequence analysis underscores mycoparasitism as the ancestral life style of Trichoderma.</title>
        <authorList>
            <person name="Kubicek C.P."/>
            <person name="Herrera-Estrella A."/>
            <person name="Seidl-Seiboth V."/>
            <person name="Martinez D.A."/>
            <person name="Druzhinina I.S."/>
            <person name="Thon M."/>
            <person name="Zeilinger S."/>
            <person name="Casas-Flores S."/>
            <person name="Horwitz B.A."/>
            <person name="Mukherjee P.K."/>
            <person name="Mukherjee M."/>
            <person name="Kredics L."/>
            <person name="Alcaraz L.D."/>
            <person name="Aerts A."/>
            <person name="Antal Z."/>
            <person name="Atanasova L."/>
            <person name="Cervantes-Badillo M.G."/>
            <person name="Challacombe J."/>
            <person name="Chertkov O."/>
            <person name="McCluskey K."/>
            <person name="Coulpier F."/>
            <person name="Deshpande N."/>
            <person name="von Doehren H."/>
            <person name="Ebbole D.J."/>
            <person name="Esquivel-Naranjo E.U."/>
            <person name="Fekete E."/>
            <person name="Flipphi M."/>
            <person name="Glaser F."/>
            <person name="Gomez-Rodriguez E.Y."/>
            <person name="Gruber S."/>
            <person name="Han C."/>
            <person name="Henrissat B."/>
            <person name="Hermosa R."/>
            <person name="Hernandez-Onate M."/>
            <person name="Karaffa L."/>
            <person name="Kosti I."/>
            <person name="Le Crom S."/>
            <person name="Lindquist E."/>
            <person name="Lucas S."/>
            <person name="Luebeck M."/>
            <person name="Luebeck P.S."/>
            <person name="Margeot A."/>
            <person name="Metz B."/>
            <person name="Misra M."/>
            <person name="Nevalainen H."/>
            <person name="Omann M."/>
            <person name="Packer N."/>
            <person name="Perrone G."/>
            <person name="Uresti-Rivera E.E."/>
            <person name="Salamov A."/>
            <person name="Schmoll M."/>
            <person name="Seiboth B."/>
            <person name="Shapiro H."/>
            <person name="Sukno S."/>
            <person name="Tamayo-Ramos J.A."/>
            <person name="Tisch D."/>
            <person name="Wiest A."/>
            <person name="Wilkinson H.H."/>
            <person name="Zhang M."/>
            <person name="Coutinho P.M."/>
            <person name="Kenerley C.M."/>
            <person name="Monte E."/>
            <person name="Baker S.E."/>
            <person name="Grigoriev I.V."/>
        </authorList>
    </citation>
    <scope>NUCLEOTIDE SEQUENCE [LARGE SCALE GENOMIC DNA]</scope>
    <source>
        <strain evidence="3">Gv29-8 / FGSC 10586</strain>
    </source>
</reference>
<feature type="compositionally biased region" description="Polar residues" evidence="1">
    <location>
        <begin position="26"/>
        <end position="36"/>
    </location>
</feature>
<dbReference type="EMBL" id="ABDF02000084">
    <property type="protein sequence ID" value="EHK19077.1"/>
    <property type="molecule type" value="Genomic_DNA"/>
</dbReference>
<comment type="caution">
    <text evidence="2">The sequence shown here is derived from an EMBL/GenBank/DDBJ whole genome shotgun (WGS) entry which is preliminary data.</text>
</comment>
<feature type="compositionally biased region" description="Basic residues" evidence="1">
    <location>
        <begin position="37"/>
        <end position="47"/>
    </location>
</feature>
<evidence type="ECO:0000256" key="1">
    <source>
        <dbReference type="SAM" id="MobiDB-lite"/>
    </source>
</evidence>
<evidence type="ECO:0000313" key="2">
    <source>
        <dbReference type="EMBL" id="EHK19077.1"/>
    </source>
</evidence>
<dbReference type="OrthoDB" id="5340163at2759"/>
<dbReference type="Proteomes" id="UP000007115">
    <property type="component" value="Unassembled WGS sequence"/>
</dbReference>
<name>G9N1W0_HYPVG</name>
<dbReference type="VEuPathDB" id="FungiDB:TRIVIDRAFT_157114"/>
<dbReference type="HOGENOM" id="CLU_022619_1_0_1"/>
<dbReference type="InParanoid" id="G9N1W0"/>
<organism evidence="2 3">
    <name type="scientific">Hypocrea virens (strain Gv29-8 / FGSC 10586)</name>
    <name type="common">Gliocladium virens</name>
    <name type="synonym">Trichoderma virens</name>
    <dbReference type="NCBI Taxonomy" id="413071"/>
    <lineage>
        <taxon>Eukaryota</taxon>
        <taxon>Fungi</taxon>
        <taxon>Dikarya</taxon>
        <taxon>Ascomycota</taxon>
        <taxon>Pezizomycotina</taxon>
        <taxon>Sordariomycetes</taxon>
        <taxon>Hypocreomycetidae</taxon>
        <taxon>Hypocreales</taxon>
        <taxon>Hypocreaceae</taxon>
        <taxon>Trichoderma</taxon>
    </lineage>
</organism>
<keyword evidence="3" id="KW-1185">Reference proteome</keyword>
<dbReference type="Pfam" id="PF14022">
    <property type="entry name" value="DUF4238"/>
    <property type="match status" value="1"/>
</dbReference>
<sequence length="532" mass="61798">METLDREPSQYHHFVPQFLLRNFASTSAAPKNGSKTSTRHRAGKKVRQRDPVVNRLDLSSEAPKVVEMQVKNILGKIDMYRDTNKPYQQQQHIEKMFSRVESKVSAIFRDITKSFNERQGGIWLTRSHRNDIRKFLFLMKYRGSTFYRRYNHETAAGYNANDREKMLEYMQEKGFERPIDVWLDNIKTIIELDMDDELRWISELPQRMYPDDAMWVINHCQSMFMAICTPSNTQDEFILTDNCYHIFEGPNQLMLDLETGKSKEVAWTNFHEFAPISPKLMIVLRSNLLPSPEDATDPEAKAQKAKLWYLAVEKFHGSDTKSTLADLPISKASNNYTHDKDGAPWLNEDEDGSLKPHHKFFFEFFPIDTHHVNEIHCVFLDNASSCTSVVFRSKESFLQTLEWYLTKPNWSGKRVTCLPDDLQRLCLRKLAAVLKQMGSDKEPVWEEIDVPGLKYDAMQQVDRAGIFDMFPELLDSIPDDNPTEHMQIYNILGNLLFDPVSIFAKENFRRVEANACKGYATSSLDDEIADQD</sequence>
<accession>G9N1W0</accession>
<gene>
    <name evidence="2" type="ORF">TRIVIDRAFT_157114</name>
</gene>
<dbReference type="AlphaFoldDB" id="G9N1W0"/>
<dbReference type="STRING" id="413071.G9N1W0"/>
<dbReference type="GeneID" id="25788376"/>
<dbReference type="OMA" id="CQPADDE"/>
<evidence type="ECO:0008006" key="4">
    <source>
        <dbReference type="Google" id="ProtNLM"/>
    </source>
</evidence>
<protein>
    <recommendedName>
        <fullName evidence="4">DUF4238 domain-containing protein</fullName>
    </recommendedName>
</protein>
<dbReference type="eggNOG" id="ENOG502S5TP">
    <property type="taxonomic scope" value="Eukaryota"/>
</dbReference>
<dbReference type="InterPro" id="IPR025332">
    <property type="entry name" value="DUF4238"/>
</dbReference>
<dbReference type="RefSeq" id="XP_013953284.1">
    <property type="nucleotide sequence ID" value="XM_014097809.1"/>
</dbReference>